<sequence length="116" mass="12843">MIGTGHPIMALALVATRVAHLRPAEAMRWKEKEMDQHLSKVNLFEESLVLDSLDLPWLGALLAGLRKGQPDRLFLDFKHSLLGPTVAAAAKRAGLDKLKISPYHTRHSGPSHDILH</sequence>
<feature type="chain" id="PRO_5046654593" evidence="1">
    <location>
        <begin position="27"/>
        <end position="116"/>
    </location>
</feature>
<feature type="signal peptide" evidence="1">
    <location>
        <begin position="1"/>
        <end position="26"/>
    </location>
</feature>
<evidence type="ECO:0000256" key="1">
    <source>
        <dbReference type="SAM" id="SignalP"/>
    </source>
</evidence>
<proteinExistence type="predicted"/>
<keyword evidence="1" id="KW-0732">Signal</keyword>
<evidence type="ECO:0000313" key="3">
    <source>
        <dbReference type="Proteomes" id="UP001189429"/>
    </source>
</evidence>
<dbReference type="Proteomes" id="UP001189429">
    <property type="component" value="Unassembled WGS sequence"/>
</dbReference>
<comment type="caution">
    <text evidence="2">The sequence shown here is derived from an EMBL/GenBank/DDBJ whole genome shotgun (WGS) entry which is preliminary data.</text>
</comment>
<keyword evidence="3" id="KW-1185">Reference proteome</keyword>
<organism evidence="2 3">
    <name type="scientific">Prorocentrum cordatum</name>
    <dbReference type="NCBI Taxonomy" id="2364126"/>
    <lineage>
        <taxon>Eukaryota</taxon>
        <taxon>Sar</taxon>
        <taxon>Alveolata</taxon>
        <taxon>Dinophyceae</taxon>
        <taxon>Prorocentrales</taxon>
        <taxon>Prorocentraceae</taxon>
        <taxon>Prorocentrum</taxon>
    </lineage>
</organism>
<reference evidence="2" key="1">
    <citation type="submission" date="2023-10" db="EMBL/GenBank/DDBJ databases">
        <authorList>
            <person name="Chen Y."/>
            <person name="Shah S."/>
            <person name="Dougan E. K."/>
            <person name="Thang M."/>
            <person name="Chan C."/>
        </authorList>
    </citation>
    <scope>NUCLEOTIDE SEQUENCE [LARGE SCALE GENOMIC DNA]</scope>
</reference>
<gene>
    <name evidence="2" type="ORF">PCOR1329_LOCUS46829</name>
</gene>
<accession>A0ABN9UAV6</accession>
<dbReference type="EMBL" id="CAUYUJ010015635">
    <property type="protein sequence ID" value="CAK0856435.1"/>
    <property type="molecule type" value="Genomic_DNA"/>
</dbReference>
<protein>
    <submittedName>
        <fullName evidence="2">Uncharacterized protein</fullName>
    </submittedName>
</protein>
<evidence type="ECO:0000313" key="2">
    <source>
        <dbReference type="EMBL" id="CAK0856435.1"/>
    </source>
</evidence>
<name>A0ABN9UAV6_9DINO</name>